<accession>A0A3E0X042</accession>
<evidence type="ECO:0000313" key="3">
    <source>
        <dbReference type="Proteomes" id="UP000256763"/>
    </source>
</evidence>
<organism evidence="2 3">
    <name type="scientific">Alkalilimnicola ehrlichii</name>
    <dbReference type="NCBI Taxonomy" id="351052"/>
    <lineage>
        <taxon>Bacteria</taxon>
        <taxon>Pseudomonadati</taxon>
        <taxon>Pseudomonadota</taxon>
        <taxon>Gammaproteobacteria</taxon>
        <taxon>Chromatiales</taxon>
        <taxon>Ectothiorhodospiraceae</taxon>
        <taxon>Alkalilimnicola</taxon>
    </lineage>
</organism>
<sequence>MLVDKAGQRREQLPTAALETLSVRLRNTDVASIDWLQDYDSYYYSRDDSRDLPVLRVRFDDGIWYYLDPRTGEIAAKHNGSSRVYRWLFNGLHSLDFAFLLRNRPLWDVVVIFLSIGGFALSLTGIVAGWRRLRPKRRRTRKASAAKANRLPRLAS</sequence>
<evidence type="ECO:0008006" key="4">
    <source>
        <dbReference type="Google" id="ProtNLM"/>
    </source>
</evidence>
<proteinExistence type="predicted"/>
<dbReference type="AlphaFoldDB" id="A0A3E0X042"/>
<keyword evidence="1" id="KW-0812">Transmembrane</keyword>
<feature type="transmembrane region" description="Helical" evidence="1">
    <location>
        <begin position="107"/>
        <end position="130"/>
    </location>
</feature>
<evidence type="ECO:0000313" key="2">
    <source>
        <dbReference type="EMBL" id="RFA38790.1"/>
    </source>
</evidence>
<keyword evidence="1" id="KW-0472">Membrane</keyword>
<protein>
    <recommendedName>
        <fullName evidence="4">PepSY domain-containing protein</fullName>
    </recommendedName>
</protein>
<keyword evidence="1" id="KW-1133">Transmembrane helix</keyword>
<evidence type="ECO:0000256" key="1">
    <source>
        <dbReference type="SAM" id="Phobius"/>
    </source>
</evidence>
<gene>
    <name evidence="2" type="ORF">CAL65_02435</name>
</gene>
<dbReference type="Proteomes" id="UP000256763">
    <property type="component" value="Unassembled WGS sequence"/>
</dbReference>
<dbReference type="RefSeq" id="WP_116347391.1">
    <property type="nucleotide sequence ID" value="NZ_NFZW01000002.1"/>
</dbReference>
<reference evidence="3" key="1">
    <citation type="submission" date="2017-05" db="EMBL/GenBank/DDBJ databases">
        <authorList>
            <person name="Sharma S."/>
            <person name="Sidhu C."/>
            <person name="Pinnaka A.K."/>
        </authorList>
    </citation>
    <scope>NUCLEOTIDE SEQUENCE [LARGE SCALE GENOMIC DNA]</scope>
    <source>
        <strain evidence="3">AK93</strain>
    </source>
</reference>
<dbReference type="EMBL" id="NFZW01000002">
    <property type="protein sequence ID" value="RFA38790.1"/>
    <property type="molecule type" value="Genomic_DNA"/>
</dbReference>
<name>A0A3E0X042_9GAMM</name>
<keyword evidence="3" id="KW-1185">Reference proteome</keyword>
<comment type="caution">
    <text evidence="2">The sequence shown here is derived from an EMBL/GenBank/DDBJ whole genome shotgun (WGS) entry which is preliminary data.</text>
</comment>